<evidence type="ECO:0000313" key="1">
    <source>
        <dbReference type="EMBL" id="KAJ1086186.1"/>
    </source>
</evidence>
<feature type="non-terminal residue" evidence="1">
    <location>
        <position position="50"/>
    </location>
</feature>
<evidence type="ECO:0000313" key="2">
    <source>
        <dbReference type="Proteomes" id="UP001066276"/>
    </source>
</evidence>
<organism evidence="1 2">
    <name type="scientific">Pleurodeles waltl</name>
    <name type="common">Iberian ribbed newt</name>
    <dbReference type="NCBI Taxonomy" id="8319"/>
    <lineage>
        <taxon>Eukaryota</taxon>
        <taxon>Metazoa</taxon>
        <taxon>Chordata</taxon>
        <taxon>Craniata</taxon>
        <taxon>Vertebrata</taxon>
        <taxon>Euteleostomi</taxon>
        <taxon>Amphibia</taxon>
        <taxon>Batrachia</taxon>
        <taxon>Caudata</taxon>
        <taxon>Salamandroidea</taxon>
        <taxon>Salamandridae</taxon>
        <taxon>Pleurodelinae</taxon>
        <taxon>Pleurodeles</taxon>
    </lineage>
</organism>
<dbReference type="Proteomes" id="UP001066276">
    <property type="component" value="Chromosome 12"/>
</dbReference>
<protein>
    <submittedName>
        <fullName evidence="1">Uncharacterized protein</fullName>
    </submittedName>
</protein>
<reference evidence="1" key="1">
    <citation type="journal article" date="2022" name="bioRxiv">
        <title>Sequencing and chromosome-scale assembly of the giantPleurodeles waltlgenome.</title>
        <authorList>
            <person name="Brown T."/>
            <person name="Elewa A."/>
            <person name="Iarovenko S."/>
            <person name="Subramanian E."/>
            <person name="Araus A.J."/>
            <person name="Petzold A."/>
            <person name="Susuki M."/>
            <person name="Suzuki K.-i.T."/>
            <person name="Hayashi T."/>
            <person name="Toyoda A."/>
            <person name="Oliveira C."/>
            <person name="Osipova E."/>
            <person name="Leigh N.D."/>
            <person name="Simon A."/>
            <person name="Yun M.H."/>
        </authorList>
    </citation>
    <scope>NUCLEOTIDE SEQUENCE</scope>
    <source>
        <strain evidence="1">20211129_DDA</strain>
        <tissue evidence="1">Liver</tissue>
    </source>
</reference>
<comment type="caution">
    <text evidence="1">The sequence shown here is derived from an EMBL/GenBank/DDBJ whole genome shotgun (WGS) entry which is preliminary data.</text>
</comment>
<sequence length="50" mass="5763">ALRLLSDGTLWAQFPVSVPRLFLPLLPRSLLPPSPPWCCWRAEKERPHLT</sequence>
<keyword evidence="2" id="KW-1185">Reference proteome</keyword>
<dbReference type="EMBL" id="JANPWB010000016">
    <property type="protein sequence ID" value="KAJ1086186.1"/>
    <property type="molecule type" value="Genomic_DNA"/>
</dbReference>
<proteinExistence type="predicted"/>
<gene>
    <name evidence="1" type="ORF">NDU88_006310</name>
</gene>
<name>A0AAV7L3F7_PLEWA</name>
<dbReference type="AlphaFoldDB" id="A0AAV7L3F7"/>
<accession>A0AAV7L3F7</accession>
<feature type="non-terminal residue" evidence="1">
    <location>
        <position position="1"/>
    </location>
</feature>